<gene>
    <name evidence="1" type="ORF">HMPREF3216_00647</name>
</gene>
<dbReference type="AlphaFoldDB" id="A0A133NPZ9"/>
<name>A0A133NPZ9_GARVA</name>
<accession>A0A133NPZ9</accession>
<evidence type="ECO:0000313" key="2">
    <source>
        <dbReference type="Proteomes" id="UP000070558"/>
    </source>
</evidence>
<organism evidence="1 2">
    <name type="scientific">Gardnerella vaginalis</name>
    <dbReference type="NCBI Taxonomy" id="2702"/>
    <lineage>
        <taxon>Bacteria</taxon>
        <taxon>Bacillati</taxon>
        <taxon>Actinomycetota</taxon>
        <taxon>Actinomycetes</taxon>
        <taxon>Bifidobacteriales</taxon>
        <taxon>Bifidobacteriaceae</taxon>
        <taxon>Gardnerella</taxon>
    </lineage>
</organism>
<dbReference type="PATRIC" id="fig|2702.99.peg.634"/>
<evidence type="ECO:0000313" key="1">
    <source>
        <dbReference type="EMBL" id="KXA18359.1"/>
    </source>
</evidence>
<sequence>MPNIWRFVRRFVRRFVCDLHGDLYDAQVISLQHAFCMIEL</sequence>
<reference evidence="1 2" key="1">
    <citation type="submission" date="2016-01" db="EMBL/GenBank/DDBJ databases">
        <authorList>
            <person name="Oliw E.H."/>
        </authorList>
    </citation>
    <scope>NUCLEOTIDE SEQUENCE [LARGE SCALE GENOMIC DNA]</scope>
    <source>
        <strain evidence="1 2">GED7760B</strain>
    </source>
</reference>
<proteinExistence type="predicted"/>
<comment type="caution">
    <text evidence="1">The sequence shown here is derived from an EMBL/GenBank/DDBJ whole genome shotgun (WGS) entry which is preliminary data.</text>
</comment>
<dbReference type="EMBL" id="LRQA01000033">
    <property type="protein sequence ID" value="KXA18359.1"/>
    <property type="molecule type" value="Genomic_DNA"/>
</dbReference>
<dbReference type="Proteomes" id="UP000070558">
    <property type="component" value="Unassembled WGS sequence"/>
</dbReference>
<protein>
    <submittedName>
        <fullName evidence="1">Uncharacterized protein</fullName>
    </submittedName>
</protein>